<reference evidence="3" key="1">
    <citation type="journal article" date="2013" name="Stand. Genomic Sci.">
        <title>Genome sequence of the Litoreibacter arenae type strain (DSM 19593(T)), a member of the Roseobacter clade isolated from sea sand.</title>
        <authorList>
            <person name="Riedel T."/>
            <person name="Fiebig A."/>
            <person name="Petersen J."/>
            <person name="Gronow S."/>
            <person name="Kyrpides N.C."/>
            <person name="Goker M."/>
            <person name="Klenk H.P."/>
        </authorList>
    </citation>
    <scope>NUCLEOTIDE SEQUENCE [LARGE SCALE GENOMIC DNA]</scope>
    <source>
        <strain evidence="3">DSM 19593</strain>
    </source>
</reference>
<dbReference type="Gene3D" id="3.40.50.1820">
    <property type="entry name" value="alpha/beta hydrolase"/>
    <property type="match status" value="1"/>
</dbReference>
<dbReference type="InterPro" id="IPR051044">
    <property type="entry name" value="MAG_DAG_Lipase"/>
</dbReference>
<accession>S9QA74</accession>
<gene>
    <name evidence="2" type="ORF">thalar_03653</name>
</gene>
<dbReference type="AlphaFoldDB" id="S9QA74"/>
<dbReference type="EC" id="3.1.1.5" evidence="2"/>
<keyword evidence="2" id="KW-0378">Hydrolase</keyword>
<dbReference type="STRING" id="1123360.thalar_03653"/>
<keyword evidence="3" id="KW-1185">Reference proteome</keyword>
<dbReference type="HOGENOM" id="CLU_026209_10_1_5"/>
<evidence type="ECO:0000313" key="2">
    <source>
        <dbReference type="EMBL" id="EPX76523.1"/>
    </source>
</evidence>
<dbReference type="InterPro" id="IPR022742">
    <property type="entry name" value="Hydrolase_4"/>
</dbReference>
<name>S9QA74_9RHOB</name>
<dbReference type="PANTHER" id="PTHR11614">
    <property type="entry name" value="PHOSPHOLIPASE-RELATED"/>
    <property type="match status" value="1"/>
</dbReference>
<dbReference type="InterPro" id="IPR029058">
    <property type="entry name" value="AB_hydrolase_fold"/>
</dbReference>
<organism evidence="2 3">
    <name type="scientific">Litoreibacter arenae DSM 19593</name>
    <dbReference type="NCBI Taxonomy" id="1123360"/>
    <lineage>
        <taxon>Bacteria</taxon>
        <taxon>Pseudomonadati</taxon>
        <taxon>Pseudomonadota</taxon>
        <taxon>Alphaproteobacteria</taxon>
        <taxon>Rhodobacterales</taxon>
        <taxon>Roseobacteraceae</taxon>
        <taxon>Litoreibacter</taxon>
    </lineage>
</organism>
<proteinExistence type="predicted"/>
<dbReference type="Proteomes" id="UP000015351">
    <property type="component" value="Unassembled WGS sequence"/>
</dbReference>
<dbReference type="Pfam" id="PF12146">
    <property type="entry name" value="Hydrolase_4"/>
    <property type="match status" value="1"/>
</dbReference>
<feature type="domain" description="Serine aminopeptidase S33" evidence="1">
    <location>
        <begin position="7"/>
        <end position="208"/>
    </location>
</feature>
<sequence>MAADRNMIHVERFSDYQKDVASLSQAAEELELPKPWFLIGSSMGACIGLRALANGLSVSACAFTSPMWGIGLKPMERVGAWTVSRTFCAIGRSQTYCPGHNAKNYASCTAFEGNRITNDGDMYQLWRDQAAAKPELQTGGSSMGWLYQGLAECRSLSKIPAPNVPCIAFCGEQDAIVDVRAIQDRMASWPNGELEMMRDVGHELLLERPLVQERIMSRLSDLSGMVVKCG</sequence>
<evidence type="ECO:0000313" key="3">
    <source>
        <dbReference type="Proteomes" id="UP000015351"/>
    </source>
</evidence>
<dbReference type="SUPFAM" id="SSF53474">
    <property type="entry name" value="alpha/beta-Hydrolases"/>
    <property type="match status" value="1"/>
</dbReference>
<dbReference type="GO" id="GO:0004622">
    <property type="term" value="F:phosphatidylcholine lysophospholipase activity"/>
    <property type="evidence" value="ECO:0007669"/>
    <property type="project" value="UniProtKB-EC"/>
</dbReference>
<dbReference type="EMBL" id="AONI01000017">
    <property type="protein sequence ID" value="EPX76523.1"/>
    <property type="molecule type" value="Genomic_DNA"/>
</dbReference>
<evidence type="ECO:0000259" key="1">
    <source>
        <dbReference type="Pfam" id="PF12146"/>
    </source>
</evidence>
<dbReference type="eggNOG" id="COG2267">
    <property type="taxonomic scope" value="Bacteria"/>
</dbReference>
<protein>
    <submittedName>
        <fullName evidence="2">Lysophospholipase L2</fullName>
        <ecNumber evidence="2">3.1.1.5</ecNumber>
    </submittedName>
</protein>
<comment type="caution">
    <text evidence="2">The sequence shown here is derived from an EMBL/GenBank/DDBJ whole genome shotgun (WGS) entry which is preliminary data.</text>
</comment>